<feature type="binding site" evidence="2">
    <location>
        <position position="115"/>
    </location>
    <ligand>
        <name>Mn(2+)</name>
        <dbReference type="ChEBI" id="CHEBI:29035"/>
        <label>2</label>
    </ligand>
</feature>
<dbReference type="GO" id="GO:0047980">
    <property type="term" value="F:hippurate hydrolase activity"/>
    <property type="evidence" value="ECO:0007669"/>
    <property type="project" value="UniProtKB-EC"/>
</dbReference>
<dbReference type="EMBL" id="JACHWU010000002">
    <property type="protein sequence ID" value="MBB3051031.1"/>
    <property type="molecule type" value="Genomic_DNA"/>
</dbReference>
<keyword evidence="2" id="KW-0464">Manganese</keyword>
<dbReference type="InterPro" id="IPR002933">
    <property type="entry name" value="Peptidase_M20"/>
</dbReference>
<comment type="caution">
    <text evidence="4">The sequence shown here is derived from an EMBL/GenBank/DDBJ whole genome shotgun (WGS) entry which is preliminary data.</text>
</comment>
<feature type="binding site" evidence="2">
    <location>
        <position position="117"/>
    </location>
    <ligand>
        <name>Mn(2+)</name>
        <dbReference type="ChEBI" id="CHEBI:29035"/>
        <label>2</label>
    </ligand>
</feature>
<dbReference type="PIRSF" id="PIRSF005962">
    <property type="entry name" value="Pept_M20D_amidohydro"/>
    <property type="match status" value="1"/>
</dbReference>
<evidence type="ECO:0000259" key="3">
    <source>
        <dbReference type="Pfam" id="PF07687"/>
    </source>
</evidence>
<dbReference type="EC" id="3.5.1.32" evidence="4"/>
<proteinExistence type="predicted"/>
<dbReference type="NCBIfam" id="TIGR01891">
    <property type="entry name" value="amidohydrolases"/>
    <property type="match status" value="1"/>
</dbReference>
<evidence type="ECO:0000256" key="2">
    <source>
        <dbReference type="PIRSR" id="PIRSR005962-1"/>
    </source>
</evidence>
<dbReference type="Pfam" id="PF01546">
    <property type="entry name" value="Peptidase_M20"/>
    <property type="match status" value="1"/>
</dbReference>
<dbReference type="PANTHER" id="PTHR11014:SF63">
    <property type="entry name" value="METALLOPEPTIDASE, PUTATIVE (AFU_ORTHOLOGUE AFUA_6G09600)-RELATED"/>
    <property type="match status" value="1"/>
</dbReference>
<dbReference type="AlphaFoldDB" id="A0A839RZ09"/>
<evidence type="ECO:0000256" key="1">
    <source>
        <dbReference type="ARBA" id="ARBA00022801"/>
    </source>
</evidence>
<dbReference type="GO" id="GO:0046872">
    <property type="term" value="F:metal ion binding"/>
    <property type="evidence" value="ECO:0007669"/>
    <property type="project" value="UniProtKB-KW"/>
</dbReference>
<reference evidence="4 5" key="1">
    <citation type="submission" date="2020-08" db="EMBL/GenBank/DDBJ databases">
        <title>Genomic Encyclopedia of Type Strains, Phase III (KMG-III): the genomes of soil and plant-associated and newly described type strains.</title>
        <authorList>
            <person name="Whitman W."/>
        </authorList>
    </citation>
    <scope>NUCLEOTIDE SEQUENCE [LARGE SCALE GENOMIC DNA]</scope>
    <source>
        <strain evidence="4 5">CECT 8577</strain>
    </source>
</reference>
<accession>A0A839RZ09</accession>
<dbReference type="InterPro" id="IPR011650">
    <property type="entry name" value="Peptidase_M20_dimer"/>
</dbReference>
<dbReference type="InterPro" id="IPR017439">
    <property type="entry name" value="Amidohydrolase"/>
</dbReference>
<dbReference type="Proteomes" id="UP000550714">
    <property type="component" value="Unassembled WGS sequence"/>
</dbReference>
<feature type="binding site" evidence="2">
    <location>
        <position position="151"/>
    </location>
    <ligand>
        <name>Mn(2+)</name>
        <dbReference type="ChEBI" id="CHEBI:29035"/>
        <label>2</label>
    </ligand>
</feature>
<evidence type="ECO:0000313" key="4">
    <source>
        <dbReference type="EMBL" id="MBB3051031.1"/>
    </source>
</evidence>
<dbReference type="SUPFAM" id="SSF55031">
    <property type="entry name" value="Bacterial exopeptidase dimerisation domain"/>
    <property type="match status" value="1"/>
</dbReference>
<evidence type="ECO:0000313" key="5">
    <source>
        <dbReference type="Proteomes" id="UP000550714"/>
    </source>
</evidence>
<feature type="binding site" evidence="2">
    <location>
        <position position="178"/>
    </location>
    <ligand>
        <name>Mn(2+)</name>
        <dbReference type="ChEBI" id="CHEBI:29035"/>
        <label>2</label>
    </ligand>
</feature>
<dbReference type="GO" id="GO:0019877">
    <property type="term" value="P:diaminopimelate biosynthetic process"/>
    <property type="evidence" value="ECO:0007669"/>
    <property type="project" value="UniProtKB-ARBA"/>
</dbReference>
<dbReference type="SUPFAM" id="SSF53187">
    <property type="entry name" value="Zn-dependent exopeptidases"/>
    <property type="match status" value="1"/>
</dbReference>
<keyword evidence="5" id="KW-1185">Reference proteome</keyword>
<name>A0A839RZ09_9PSEU</name>
<keyword evidence="2" id="KW-0479">Metal-binding</keyword>
<dbReference type="PANTHER" id="PTHR11014">
    <property type="entry name" value="PEPTIDASE M20 FAMILY MEMBER"/>
    <property type="match status" value="1"/>
</dbReference>
<gene>
    <name evidence="4" type="ORF">FHS23_002054</name>
</gene>
<feature type="domain" description="Peptidase M20 dimerisation" evidence="3">
    <location>
        <begin position="199"/>
        <end position="295"/>
    </location>
</feature>
<sequence>MTEPTAAAAVLTGMAGAGDELQSLYRRLHAHPELSMQEHRTAGLIEQRLAVLGMTVFRCGGTGVVGVLDNGPGPTIAFRADTDALPVEERTGLTYASTADGTLADGTSTKVMHACGHDTHVASLLTAASLLHGARAEWSGTIVFIFQPGEEIAAGAQAMIDDGLWERAPKPAVILGQHVSPGPAGVVGHCTGTAASMADSWEVLVRGRGAHGSQPHHSVDPIVQAAHTITRIQTVVSREVDPVDAAVVTVGKFAGGTKENIIPDSAVFTLNVRTFDEPLREHVLESLRRIIRAEAMASGAPEPEITELSRFPRLVNDAEVTRRAVEALAAQWGQDGVTEAQPLMGSEDFGALGDAIDAPSCFWFIGGTDPERHAAATAAGTVSTDIPSNHSPFFAPVPELTLPRMVEAAVVTSLEFLERP</sequence>
<keyword evidence="1 4" id="KW-0378">Hydrolase</keyword>
<dbReference type="FunFam" id="3.30.70.360:FF:000001">
    <property type="entry name" value="N-acetyldiaminopimelate deacetylase"/>
    <property type="match status" value="1"/>
</dbReference>
<comment type="cofactor">
    <cofactor evidence="2">
        <name>Mn(2+)</name>
        <dbReference type="ChEBI" id="CHEBI:29035"/>
    </cofactor>
    <text evidence="2">The Mn(2+) ion enhances activity.</text>
</comment>
<dbReference type="Pfam" id="PF07687">
    <property type="entry name" value="M20_dimer"/>
    <property type="match status" value="1"/>
</dbReference>
<organism evidence="4 5">
    <name type="scientific">Prauserella isguenensis</name>
    <dbReference type="NCBI Taxonomy" id="1470180"/>
    <lineage>
        <taxon>Bacteria</taxon>
        <taxon>Bacillati</taxon>
        <taxon>Actinomycetota</taxon>
        <taxon>Actinomycetes</taxon>
        <taxon>Pseudonocardiales</taxon>
        <taxon>Pseudonocardiaceae</taxon>
        <taxon>Prauserella</taxon>
    </lineage>
</organism>
<protein>
    <submittedName>
        <fullName evidence="4">Hippurate hydrolase</fullName>
        <ecNumber evidence="4">3.5.1.32</ecNumber>
    </submittedName>
</protein>
<dbReference type="InterPro" id="IPR036264">
    <property type="entry name" value="Bact_exopeptidase_dim_dom"/>
</dbReference>
<dbReference type="GO" id="GO:0050118">
    <property type="term" value="F:N-acetyldiaminopimelate deacetylase activity"/>
    <property type="evidence" value="ECO:0007669"/>
    <property type="project" value="UniProtKB-ARBA"/>
</dbReference>
<dbReference type="Gene3D" id="3.30.70.360">
    <property type="match status" value="1"/>
</dbReference>
<dbReference type="RefSeq" id="WP_183652182.1">
    <property type="nucleotide sequence ID" value="NZ_JACHWU010000002.1"/>
</dbReference>
<dbReference type="Gene3D" id="3.40.630.10">
    <property type="entry name" value="Zn peptidases"/>
    <property type="match status" value="1"/>
</dbReference>